<keyword evidence="4" id="KW-1185">Reference proteome</keyword>
<evidence type="ECO:0000313" key="3">
    <source>
        <dbReference type="EMBL" id="MDC0741770.1"/>
    </source>
</evidence>
<evidence type="ECO:0000256" key="2">
    <source>
        <dbReference type="SAM" id="SignalP"/>
    </source>
</evidence>
<keyword evidence="2" id="KW-0732">Signal</keyword>
<organism evidence="3 4">
    <name type="scientific">Polyangium mundeleinium</name>
    <dbReference type="NCBI Taxonomy" id="2995306"/>
    <lineage>
        <taxon>Bacteria</taxon>
        <taxon>Pseudomonadati</taxon>
        <taxon>Myxococcota</taxon>
        <taxon>Polyangia</taxon>
        <taxon>Polyangiales</taxon>
        <taxon>Polyangiaceae</taxon>
        <taxon>Polyangium</taxon>
    </lineage>
</organism>
<dbReference type="InterPro" id="IPR050149">
    <property type="entry name" value="Collagen_superfamily"/>
</dbReference>
<comment type="caution">
    <text evidence="3">The sequence shown here is derived from an EMBL/GenBank/DDBJ whole genome shotgun (WGS) entry which is preliminary data.</text>
</comment>
<dbReference type="InterPro" id="IPR008160">
    <property type="entry name" value="Collagen"/>
</dbReference>
<protein>
    <recommendedName>
        <fullName evidence="5">Collagen-like protein</fullName>
    </recommendedName>
</protein>
<feature type="region of interest" description="Disordered" evidence="1">
    <location>
        <begin position="209"/>
        <end position="229"/>
    </location>
</feature>
<gene>
    <name evidence="3" type="ORF">POL67_10465</name>
</gene>
<dbReference type="Gene3D" id="1.20.5.320">
    <property type="entry name" value="6-Phosphogluconate Dehydrogenase, domain 3"/>
    <property type="match status" value="1"/>
</dbReference>
<sequence length="849" mass="82576">MRTHSIRRWLTAALLAGSVSAAAMSASAAVPVTITNQGRLFDADDAPIHGSLTVTFAIYDAANAQTPLWSEQHKVDFDEGFYSVSLGSIVPFEKLFDGSVRYLGITIDNDPELEPRAPIQSVPYALLANDVNGDIHPTSVTINGTEVINNNGEWVGPPTGLVGPTGPQGPVGAQGAVGPAGPTGVMGPAGPMGSAGPMGPMGPAGAMGPAGPMGPMGPAGATGTTGATGAVGPMGPMGATGAMGPQGAVGPTGAVGAMGPQGATGPQGAIGPMGATGAMGPQGAVGPTGAVGPIGPQGATGAQGDVGPMGPTGAMGPQGAVGPTGAVGPIGPQGATGAQGDVGPMGPTGAMGPQGAVGPTGAIGPIGPQGATGPVGGVGPAGATGATGPQGAVGPTGAIGPIGPQGATGPVGGVGPAGATGPMGPQGPIGATGAVGAQGPQGIQGPQGPIGATGAVGAQGPQGIQGAQGPIGPAGATGATGAQGAQGAQGIQGPQGLQGPAGSANINGTTNYVIKFTSATTGGNSRLFDNGTNVGLGTTAPNSPFHVTSASTVRTILTENTTTTGAAIVGINSAAAGIGDEGGAGVYGVTSQRGLAAVYGDNNNTSGTAIHGAGQNVNGYILVAGSGGSFTGWDTGTYSRSLAPTGVAQAEYTDNLGAIVRVNYWNGLTQFKIFGAGTVSTNVHDPTDATGQRRVTLYAPEAPEVLFEDYGEAQLDHGFAHVELDPIFTANVQIDERHPLRVFIQLEDNEQTRGVVVKNKTATGFDVVELGGGASNMPFQWHIVCNRADELMQNGRLSHYADLRFGIAPDDLASRPARAENPSTQGPSAAADPSLAWLQALLPLMHNGQ</sequence>
<reference evidence="3 4" key="1">
    <citation type="submission" date="2022-11" db="EMBL/GenBank/DDBJ databases">
        <title>Minimal conservation of predation-associated metabolite biosynthetic gene clusters underscores biosynthetic potential of Myxococcota including descriptions for ten novel species: Archangium lansinium sp. nov., Myxococcus landrumus sp. nov., Nannocystis bai.</title>
        <authorList>
            <person name="Ahearne A."/>
            <person name="Stevens C."/>
            <person name="Dowd S."/>
        </authorList>
    </citation>
    <scope>NUCLEOTIDE SEQUENCE [LARGE SCALE GENOMIC DNA]</scope>
    <source>
        <strain evidence="3 4">RJM3</strain>
    </source>
</reference>
<dbReference type="Pfam" id="PF01391">
    <property type="entry name" value="Collagen"/>
    <property type="match status" value="2"/>
</dbReference>
<dbReference type="EMBL" id="JAQNDO010000001">
    <property type="protein sequence ID" value="MDC0741770.1"/>
    <property type="molecule type" value="Genomic_DNA"/>
</dbReference>
<feature type="compositionally biased region" description="Low complexity" evidence="1">
    <location>
        <begin position="383"/>
        <end position="398"/>
    </location>
</feature>
<feature type="compositionally biased region" description="Gly residues" evidence="1">
    <location>
        <begin position="373"/>
        <end position="382"/>
    </location>
</feature>
<name>A0ABT5EIY7_9BACT</name>
<evidence type="ECO:0000256" key="1">
    <source>
        <dbReference type="SAM" id="MobiDB-lite"/>
    </source>
</evidence>
<evidence type="ECO:0008006" key="5">
    <source>
        <dbReference type="Google" id="ProtNLM"/>
    </source>
</evidence>
<dbReference type="PANTHER" id="PTHR24023:SF1095">
    <property type="entry name" value="EGF-LIKE DOMAIN-CONTAINING PROTEIN"/>
    <property type="match status" value="1"/>
</dbReference>
<evidence type="ECO:0000313" key="4">
    <source>
        <dbReference type="Proteomes" id="UP001221411"/>
    </source>
</evidence>
<accession>A0ABT5EIY7</accession>
<feature type="compositionally biased region" description="Low complexity" evidence="1">
    <location>
        <begin position="216"/>
        <end position="229"/>
    </location>
</feature>
<feature type="region of interest" description="Disordered" evidence="1">
    <location>
        <begin position="311"/>
        <end position="398"/>
    </location>
</feature>
<feature type="region of interest" description="Disordered" evidence="1">
    <location>
        <begin position="478"/>
        <end position="500"/>
    </location>
</feature>
<feature type="chain" id="PRO_5046822332" description="Collagen-like protein" evidence="2">
    <location>
        <begin position="29"/>
        <end position="849"/>
    </location>
</feature>
<dbReference type="Proteomes" id="UP001221411">
    <property type="component" value="Unassembled WGS sequence"/>
</dbReference>
<dbReference type="RefSeq" id="WP_271917096.1">
    <property type="nucleotide sequence ID" value="NZ_JAQNDO010000001.1"/>
</dbReference>
<feature type="signal peptide" evidence="2">
    <location>
        <begin position="1"/>
        <end position="28"/>
    </location>
</feature>
<proteinExistence type="predicted"/>
<dbReference type="PANTHER" id="PTHR24023">
    <property type="entry name" value="COLLAGEN ALPHA"/>
    <property type="match status" value="1"/>
</dbReference>